<dbReference type="InterPro" id="IPR036165">
    <property type="entry name" value="YefM-like_sf"/>
</dbReference>
<comment type="caution">
    <text evidence="4">The sequence shown here is derived from an EMBL/GenBank/DDBJ whole genome shotgun (WGS) entry which is preliminary data.</text>
</comment>
<comment type="similarity">
    <text evidence="1 2">Belongs to the phD/YefM antitoxin family.</text>
</comment>
<evidence type="ECO:0000256" key="3">
    <source>
        <dbReference type="SAM" id="MobiDB-lite"/>
    </source>
</evidence>
<evidence type="ECO:0000256" key="2">
    <source>
        <dbReference type="RuleBase" id="RU362080"/>
    </source>
</evidence>
<feature type="region of interest" description="Disordered" evidence="3">
    <location>
        <begin position="64"/>
        <end position="85"/>
    </location>
</feature>
<dbReference type="OrthoDB" id="7473440at2"/>
<dbReference type="AlphaFoldDB" id="A0A317PSM1"/>
<evidence type="ECO:0000313" key="5">
    <source>
        <dbReference type="Proteomes" id="UP000246352"/>
    </source>
</evidence>
<gene>
    <name evidence="4" type="ORF">DFR52_101860</name>
</gene>
<dbReference type="SUPFAM" id="SSF143120">
    <property type="entry name" value="YefM-like"/>
    <property type="match status" value="1"/>
</dbReference>
<sequence length="85" mass="9406">MNEHAKSAKPVTYSVTEARARLSELLARAAKGEDIHLTRNGKPYARISGEAPPEKPRRPKVGAFEGQFSLPDNWDEIPTGFETLT</sequence>
<dbReference type="Proteomes" id="UP000246352">
    <property type="component" value="Unassembled WGS sequence"/>
</dbReference>
<keyword evidence="5" id="KW-1185">Reference proteome</keyword>
<dbReference type="EMBL" id="QGTR01000001">
    <property type="protein sequence ID" value="PWW04169.1"/>
    <property type="molecule type" value="Genomic_DNA"/>
</dbReference>
<dbReference type="NCBIfam" id="TIGR01552">
    <property type="entry name" value="phd_fam"/>
    <property type="match status" value="1"/>
</dbReference>
<dbReference type="RefSeq" id="WP_158284851.1">
    <property type="nucleotide sequence ID" value="NZ_QGTR01000001.1"/>
</dbReference>
<protein>
    <recommendedName>
        <fullName evidence="2">Antitoxin</fullName>
    </recommendedName>
</protein>
<name>A0A317PSM1_9HYPH</name>
<reference evidence="4 5" key="1">
    <citation type="submission" date="2018-05" db="EMBL/GenBank/DDBJ databases">
        <title>Genomic Encyclopedia of Type Strains, Phase IV (KMG-IV): sequencing the most valuable type-strain genomes for metagenomic binning, comparative biology and taxonomic classification.</title>
        <authorList>
            <person name="Goeker M."/>
        </authorList>
    </citation>
    <scope>NUCLEOTIDE SEQUENCE [LARGE SCALE GENOMIC DNA]</scope>
    <source>
        <strain evidence="4 5">DSM 16791</strain>
    </source>
</reference>
<dbReference type="Gene3D" id="3.40.1620.10">
    <property type="entry name" value="YefM-like domain"/>
    <property type="match status" value="1"/>
</dbReference>
<evidence type="ECO:0000313" key="4">
    <source>
        <dbReference type="EMBL" id="PWW04169.1"/>
    </source>
</evidence>
<dbReference type="InterPro" id="IPR006442">
    <property type="entry name" value="Antitoxin_Phd/YefM"/>
</dbReference>
<accession>A0A317PSM1</accession>
<comment type="function">
    <text evidence="2">Antitoxin component of a type II toxin-antitoxin (TA) system.</text>
</comment>
<evidence type="ECO:0000256" key="1">
    <source>
        <dbReference type="ARBA" id="ARBA00009981"/>
    </source>
</evidence>
<proteinExistence type="inferred from homology"/>
<dbReference type="Pfam" id="PF02604">
    <property type="entry name" value="PhdYeFM_antitox"/>
    <property type="match status" value="1"/>
</dbReference>
<organism evidence="4 5">
    <name type="scientific">Hoeflea marina</name>
    <dbReference type="NCBI Taxonomy" id="274592"/>
    <lineage>
        <taxon>Bacteria</taxon>
        <taxon>Pseudomonadati</taxon>
        <taxon>Pseudomonadota</taxon>
        <taxon>Alphaproteobacteria</taxon>
        <taxon>Hyphomicrobiales</taxon>
        <taxon>Rhizobiaceae</taxon>
        <taxon>Hoeflea</taxon>
    </lineage>
</organism>